<evidence type="ECO:0000313" key="12">
    <source>
        <dbReference type="EMBL" id="RKP21023.1"/>
    </source>
</evidence>
<evidence type="ECO:0000313" key="13">
    <source>
        <dbReference type="Proteomes" id="UP000281549"/>
    </source>
</evidence>
<dbReference type="InterPro" id="IPR013041">
    <property type="entry name" value="Clathrin_app_Ig-like_sf"/>
</dbReference>
<evidence type="ECO:0000256" key="8">
    <source>
        <dbReference type="SAM" id="MobiDB-lite"/>
    </source>
</evidence>
<evidence type="ECO:0000259" key="9">
    <source>
        <dbReference type="Pfam" id="PF01602"/>
    </source>
</evidence>
<dbReference type="GO" id="GO:0030122">
    <property type="term" value="C:AP-2 adaptor complex"/>
    <property type="evidence" value="ECO:0007669"/>
    <property type="project" value="InterPro"/>
</dbReference>
<dbReference type="GO" id="GO:0072583">
    <property type="term" value="P:clathrin-dependent endocytosis"/>
    <property type="evidence" value="ECO:0007669"/>
    <property type="project" value="InterPro"/>
</dbReference>
<dbReference type="InterPro" id="IPR050840">
    <property type="entry name" value="Adaptor_Complx_Large_Subunit"/>
</dbReference>
<keyword evidence="3" id="KW-0254">Endocytosis</keyword>
<keyword evidence="2" id="KW-0813">Transport</keyword>
<accession>A0A4P9YMT3</accession>
<feature type="non-terminal residue" evidence="12">
    <location>
        <position position="873"/>
    </location>
</feature>
<dbReference type="InterPro" id="IPR008152">
    <property type="entry name" value="Clathrin_a/b/g-adaptin_app_Ig"/>
</dbReference>
<dbReference type="InterPro" id="IPR002553">
    <property type="entry name" value="Clathrin/coatomer_adapt-like_N"/>
</dbReference>
<dbReference type="Proteomes" id="UP000281549">
    <property type="component" value="Unassembled WGS sequence"/>
</dbReference>
<feature type="binding site" evidence="7">
    <location>
        <begin position="47"/>
        <end position="51"/>
    </location>
    <ligand>
        <name>a 1,2-diacyl-sn-glycero-3-phospho-(1D-myo-inositol-3,4,5-trisphosphate)</name>
        <dbReference type="ChEBI" id="CHEBI:57836"/>
    </ligand>
</feature>
<evidence type="ECO:0000259" key="10">
    <source>
        <dbReference type="Pfam" id="PF02296"/>
    </source>
</evidence>
<feature type="region of interest" description="Disordered" evidence="8">
    <location>
        <begin position="609"/>
        <end position="636"/>
    </location>
</feature>
<dbReference type="InterPro" id="IPR016024">
    <property type="entry name" value="ARM-type_fold"/>
</dbReference>
<sequence length="873" mass="98408">MRGLTLFISDLRNCRTREAEEKRIQKEMGNIRSKFKDGNLDGYQKKKYVSKLVYMYMLGVDIDFGHLEAISLISSTKYTEKQMGYLAVSLLLTENHDLLRLVINSLRKDLEDRVNEINVCLALQAIANIGGKDLAEAVSSDVYRLIIAPGTTPFVKKKAALCLLRLFRKVPDSILINEWGANLVNLLDEPDAGVATASLSLITTLVQSYPSELKMCVPKALNCLYKIVVNNSYSADVLYYKVPAPWLQLKLLRLLQYYPPPEDPSVLAKLLDVVEKITTSNTDNIKNAQQSNASNAIKFEAINLSIHLDPDSRLVKSAAASLGDSLTSKETNIRYLALETLAHLASVRSDLNDIKQYQNTIIESLKDKDVSVRRQALDLLYAMCDISNVKLIVQELLLFLNGADFSIREDLVLKIAILAEKFATEYSWYIDVMLNLLSAAGDQISNEIWYRVVQITVNHEDLHKYATRAVYKALQKSSYQESLIKVAGYLLGEFGHLIVDEPGAAPYDQFTALHSKFHTASMSTRCLLLNTYIKLVNLFPEIKEPIVNVFSMLQNVMDVELQQRACEYLQIINMPSDELLQTVCEEMPPFSTDKESILESRLNRKEIDTEDKRTWKAGEKSRHRTSTAGTISPVSTSPQDLLGISEESSNFDYSSSVSLPNTSNLTPNSLHWFIKNLYSPQGVLFEDDLIQIGLKSEFKQEKGQFQIFFGNKSQLDMSNVFFKFQPTPLSCCSLEYGPALPISIPKQTQPNQIIKFSLLKPDELLDSTKLFFQFGFQTPLGNAVYNLQFPLILTKFVEPVVFSVNDFLARWKQLAIENQKMISVASNWNRESLKTVYNGLKLGVLENVDPNRENLVSAGILYTMQAGKIGILV</sequence>
<dbReference type="Pfam" id="PF02883">
    <property type="entry name" value="Alpha_adaptinC2"/>
    <property type="match status" value="1"/>
</dbReference>
<keyword evidence="5" id="KW-0472">Membrane</keyword>
<evidence type="ECO:0000256" key="6">
    <source>
        <dbReference type="ARBA" id="ARBA00023176"/>
    </source>
</evidence>
<dbReference type="InterPro" id="IPR011989">
    <property type="entry name" value="ARM-like"/>
</dbReference>
<evidence type="ECO:0000256" key="1">
    <source>
        <dbReference type="ARBA" id="ARBA00004277"/>
    </source>
</evidence>
<comment type="subcellular location">
    <subcellularLocation>
        <location evidence="1">Membrane</location>
        <location evidence="1">Coated pit</location>
        <topology evidence="1">Peripheral membrane protein</topology>
        <orientation evidence="1">Cytoplasmic side</orientation>
    </subcellularLocation>
</comment>
<dbReference type="GO" id="GO:0035615">
    <property type="term" value="F:clathrin adaptor activity"/>
    <property type="evidence" value="ECO:0007669"/>
    <property type="project" value="InterPro"/>
</dbReference>
<keyword evidence="6" id="KW-0168">Coated pit</keyword>
<dbReference type="EMBL" id="ML004997">
    <property type="protein sequence ID" value="RKP21023.1"/>
    <property type="molecule type" value="Genomic_DNA"/>
</dbReference>
<protein>
    <submittedName>
        <fullName evidence="12">Adaptor protein complex AP-2 alpha subunit</fullName>
    </submittedName>
</protein>
<evidence type="ECO:0000259" key="11">
    <source>
        <dbReference type="Pfam" id="PF02883"/>
    </source>
</evidence>
<dbReference type="Gene3D" id="3.30.310.10">
    <property type="entry name" value="TATA-Binding Protein"/>
    <property type="match status" value="1"/>
</dbReference>
<feature type="binding site" evidence="7">
    <location>
        <position position="43"/>
    </location>
    <ligand>
        <name>a 1,2-diacyl-sn-glycero-3-phospho-(1D-myo-inositol-3,4,5-trisphosphate)</name>
        <dbReference type="ChEBI" id="CHEBI:57836"/>
    </ligand>
</feature>
<keyword evidence="4" id="KW-0653">Protein transport</keyword>
<feature type="binding site" evidence="7">
    <location>
        <begin position="2"/>
        <end position="3"/>
    </location>
    <ligand>
        <name>a 1,2-diacyl-sn-glycero-3-phospho-(1D-myo-inositol-3,4,5-trisphosphate)</name>
        <dbReference type="ChEBI" id="CHEBI:57836"/>
    </ligand>
</feature>
<dbReference type="SUPFAM" id="SSF49348">
    <property type="entry name" value="Clathrin adaptor appendage domain"/>
    <property type="match status" value="1"/>
</dbReference>
<dbReference type="InterPro" id="IPR017104">
    <property type="entry name" value="AP2_complex_asu"/>
</dbReference>
<feature type="compositionally biased region" description="Basic and acidic residues" evidence="8">
    <location>
        <begin position="609"/>
        <end position="620"/>
    </location>
</feature>
<feature type="domain" description="Clathrin adaptor alpha/beta/gamma-adaptin appendage Ig-like subdomain" evidence="11">
    <location>
        <begin position="681"/>
        <end position="762"/>
    </location>
</feature>
<dbReference type="Gene3D" id="2.60.40.1230">
    <property type="match status" value="1"/>
</dbReference>
<dbReference type="PANTHER" id="PTHR22780">
    <property type="entry name" value="ADAPTIN, ALPHA/GAMMA/EPSILON"/>
    <property type="match status" value="1"/>
</dbReference>
<dbReference type="Pfam" id="PF02296">
    <property type="entry name" value="Alpha_adaptin_C"/>
    <property type="match status" value="1"/>
</dbReference>
<dbReference type="AlphaFoldDB" id="A0A4P9YMT3"/>
<dbReference type="InterPro" id="IPR012295">
    <property type="entry name" value="TBP_dom_sf"/>
</dbReference>
<reference evidence="13" key="1">
    <citation type="journal article" date="2018" name="Nat. Microbiol.">
        <title>Leveraging single-cell genomics to expand the fungal tree of life.</title>
        <authorList>
            <person name="Ahrendt S.R."/>
            <person name="Quandt C.A."/>
            <person name="Ciobanu D."/>
            <person name="Clum A."/>
            <person name="Salamov A."/>
            <person name="Andreopoulos B."/>
            <person name="Cheng J.F."/>
            <person name="Woyke T."/>
            <person name="Pelin A."/>
            <person name="Henrissat B."/>
            <person name="Reynolds N.K."/>
            <person name="Benny G.L."/>
            <person name="Smith M.E."/>
            <person name="James T.Y."/>
            <person name="Grigoriev I.V."/>
        </authorList>
    </citation>
    <scope>NUCLEOTIDE SEQUENCE [LARGE SCALE GENOMIC DNA]</scope>
    <source>
        <strain evidence="13">CSF55</strain>
    </source>
</reference>
<proteinExistence type="predicted"/>
<name>A0A4P9YMT3_ROZAC</name>
<evidence type="ECO:0000256" key="3">
    <source>
        <dbReference type="ARBA" id="ARBA00022583"/>
    </source>
</evidence>
<gene>
    <name evidence="12" type="ORF">ROZALSC1DRAFT_27541</name>
</gene>
<dbReference type="InterPro" id="IPR009028">
    <property type="entry name" value="Coatomer/calthrin_app_sub_C"/>
</dbReference>
<dbReference type="SUPFAM" id="SSF55711">
    <property type="entry name" value="Subdomain of clathrin and coatomer appendage domain"/>
    <property type="match status" value="1"/>
</dbReference>
<feature type="binding site" evidence="7">
    <location>
        <position position="34"/>
    </location>
    <ligand>
        <name>a 1,2-diacyl-sn-glycero-3-phospho-(1D-myo-inositol-3,4,5-trisphosphate)</name>
        <dbReference type="ChEBI" id="CHEBI:57836"/>
    </ligand>
</feature>
<dbReference type="Pfam" id="PF01602">
    <property type="entry name" value="Adaptin_N"/>
    <property type="match status" value="1"/>
</dbReference>
<evidence type="ECO:0000256" key="4">
    <source>
        <dbReference type="ARBA" id="ARBA00022927"/>
    </source>
</evidence>
<evidence type="ECO:0000256" key="5">
    <source>
        <dbReference type="ARBA" id="ARBA00023136"/>
    </source>
</evidence>
<feature type="domain" description="Clathrin adaptor alpha-adaptin appendage C-terminal subdomain" evidence="10">
    <location>
        <begin position="796"/>
        <end position="872"/>
    </location>
</feature>
<dbReference type="InterPro" id="IPR003164">
    <property type="entry name" value="Clathrin_a-adaptin_app_sub_C"/>
</dbReference>
<dbReference type="GO" id="GO:0006886">
    <property type="term" value="P:intracellular protein transport"/>
    <property type="evidence" value="ECO:0007669"/>
    <property type="project" value="InterPro"/>
</dbReference>
<evidence type="ECO:0000256" key="2">
    <source>
        <dbReference type="ARBA" id="ARBA00022448"/>
    </source>
</evidence>
<dbReference type="Gene3D" id="1.25.10.10">
    <property type="entry name" value="Leucine-rich Repeat Variant"/>
    <property type="match status" value="1"/>
</dbReference>
<organism evidence="12 13">
    <name type="scientific">Rozella allomycis (strain CSF55)</name>
    <dbReference type="NCBI Taxonomy" id="988480"/>
    <lineage>
        <taxon>Eukaryota</taxon>
        <taxon>Fungi</taxon>
        <taxon>Fungi incertae sedis</taxon>
        <taxon>Cryptomycota</taxon>
        <taxon>Cryptomycota incertae sedis</taxon>
        <taxon>Rozella</taxon>
    </lineage>
</organism>
<dbReference type="PIRSF" id="PIRSF037091">
    <property type="entry name" value="AP2_complex_alpha"/>
    <property type="match status" value="1"/>
</dbReference>
<feature type="domain" description="Clathrin/coatomer adaptor adaptin-like N-terminal" evidence="9">
    <location>
        <begin position="20"/>
        <end position="575"/>
    </location>
</feature>
<evidence type="ECO:0000256" key="7">
    <source>
        <dbReference type="PIRSR" id="PIRSR037091-1"/>
    </source>
</evidence>
<dbReference type="SUPFAM" id="SSF48371">
    <property type="entry name" value="ARM repeat"/>
    <property type="match status" value="1"/>
</dbReference>
<feature type="compositionally biased region" description="Polar residues" evidence="8">
    <location>
        <begin position="626"/>
        <end position="636"/>
    </location>
</feature>
<dbReference type="FunFam" id="1.25.10.10:FF:000020">
    <property type="entry name" value="AP-2 complex subunit alpha"/>
    <property type="match status" value="1"/>
</dbReference>